<feature type="transmembrane region" description="Helical" evidence="8">
    <location>
        <begin position="69"/>
        <end position="93"/>
    </location>
</feature>
<dbReference type="EMBL" id="FQXM01000021">
    <property type="protein sequence ID" value="SHH91783.1"/>
    <property type="molecule type" value="Genomic_DNA"/>
</dbReference>
<organism evidence="9 10">
    <name type="scientific">Clostridium grantii DSM 8605</name>
    <dbReference type="NCBI Taxonomy" id="1121316"/>
    <lineage>
        <taxon>Bacteria</taxon>
        <taxon>Bacillati</taxon>
        <taxon>Bacillota</taxon>
        <taxon>Clostridia</taxon>
        <taxon>Eubacteriales</taxon>
        <taxon>Clostridiaceae</taxon>
        <taxon>Clostridium</taxon>
    </lineage>
</organism>
<keyword evidence="10" id="KW-1185">Reference proteome</keyword>
<dbReference type="NCBIfam" id="TIGR00912">
    <property type="entry name" value="2A0309"/>
    <property type="match status" value="1"/>
</dbReference>
<proteinExistence type="inferred from homology"/>
<dbReference type="Proteomes" id="UP000184447">
    <property type="component" value="Unassembled WGS sequence"/>
</dbReference>
<dbReference type="OrthoDB" id="1675410at2"/>
<reference evidence="9 10" key="1">
    <citation type="submission" date="2016-11" db="EMBL/GenBank/DDBJ databases">
        <authorList>
            <person name="Jaros S."/>
            <person name="Januszkiewicz K."/>
            <person name="Wedrychowicz H."/>
        </authorList>
    </citation>
    <scope>NUCLEOTIDE SEQUENCE [LARGE SCALE GENOMIC DNA]</scope>
    <source>
        <strain evidence="9 10">DSM 8605</strain>
    </source>
</reference>
<feature type="transmembrane region" description="Helical" evidence="8">
    <location>
        <begin position="300"/>
        <end position="319"/>
    </location>
</feature>
<dbReference type="InterPro" id="IPR004761">
    <property type="entry name" value="Spore_GerAB"/>
</dbReference>
<evidence type="ECO:0000256" key="3">
    <source>
        <dbReference type="ARBA" id="ARBA00022448"/>
    </source>
</evidence>
<evidence type="ECO:0000256" key="6">
    <source>
        <dbReference type="ARBA" id="ARBA00022989"/>
    </source>
</evidence>
<sequence length="364" mass="40975">MNKASISDKQGVAIISLFITGSSSIFAQGLEAKQDLWLSFILAILLVLPMVFIFARLHNIFPCKDLFDIIEICFGKLVGKIIIILYIWYVYFFASDIFSTYGEFINLVGLPDTPKIVVKISIGILCIFGVKKGIQVLGRFSEFFIMVPIVSLVIIIMLLRPSMQINNLQPVLSGGIKPVLQGTFSVFTFPLVQLVVFTMAFSHFNVNKSSYKVYIIGLLIGATYLAILSTTNVLVLGVNRVTDYYFSSHETAARISVGGIIQRMEVVIDITFILGGFIKISILLICACKGISKIFGIKDYRSIITPVTLLTITLSHFQYDSVMYLFEFARQIWPYYNFPFQVILPIIIWVTAENKRKILSKQCK</sequence>
<feature type="transmembrane region" description="Helical" evidence="8">
    <location>
        <begin position="12"/>
        <end position="30"/>
    </location>
</feature>
<comment type="similarity">
    <text evidence="2">Belongs to the amino acid-polyamine-organocation (APC) superfamily. Spore germination protein (SGP) (TC 2.A.3.9) family.</text>
</comment>
<keyword evidence="6 8" id="KW-1133">Transmembrane helix</keyword>
<gene>
    <name evidence="9" type="ORF">SAMN02745207_03161</name>
</gene>
<dbReference type="RefSeq" id="WP_073339488.1">
    <property type="nucleotide sequence ID" value="NZ_FQXM01000021.1"/>
</dbReference>
<dbReference type="GO" id="GO:0016020">
    <property type="term" value="C:membrane"/>
    <property type="evidence" value="ECO:0007669"/>
    <property type="project" value="UniProtKB-SubCell"/>
</dbReference>
<evidence type="ECO:0000313" key="10">
    <source>
        <dbReference type="Proteomes" id="UP000184447"/>
    </source>
</evidence>
<dbReference type="GO" id="GO:0009847">
    <property type="term" value="P:spore germination"/>
    <property type="evidence" value="ECO:0007669"/>
    <property type="project" value="InterPro"/>
</dbReference>
<evidence type="ECO:0000256" key="4">
    <source>
        <dbReference type="ARBA" id="ARBA00022544"/>
    </source>
</evidence>
<evidence type="ECO:0000256" key="1">
    <source>
        <dbReference type="ARBA" id="ARBA00004141"/>
    </source>
</evidence>
<dbReference type="PANTHER" id="PTHR34975">
    <property type="entry name" value="SPORE GERMINATION PROTEIN A2"/>
    <property type="match status" value="1"/>
</dbReference>
<keyword evidence="7 8" id="KW-0472">Membrane</keyword>
<dbReference type="AlphaFoldDB" id="A0A1M5WY04"/>
<evidence type="ECO:0000313" key="9">
    <source>
        <dbReference type="EMBL" id="SHH91783.1"/>
    </source>
</evidence>
<comment type="subcellular location">
    <subcellularLocation>
        <location evidence="1">Membrane</location>
        <topology evidence="1">Multi-pass membrane protein</topology>
    </subcellularLocation>
</comment>
<feature type="transmembrane region" description="Helical" evidence="8">
    <location>
        <begin position="331"/>
        <end position="352"/>
    </location>
</feature>
<dbReference type="PANTHER" id="PTHR34975:SF2">
    <property type="entry name" value="SPORE GERMINATION PROTEIN A2"/>
    <property type="match status" value="1"/>
</dbReference>
<evidence type="ECO:0000256" key="5">
    <source>
        <dbReference type="ARBA" id="ARBA00022692"/>
    </source>
</evidence>
<evidence type="ECO:0000256" key="8">
    <source>
        <dbReference type="SAM" id="Phobius"/>
    </source>
</evidence>
<keyword evidence="5 8" id="KW-0812">Transmembrane</keyword>
<feature type="transmembrane region" description="Helical" evidence="8">
    <location>
        <begin position="142"/>
        <end position="159"/>
    </location>
</feature>
<keyword evidence="4" id="KW-0309">Germination</keyword>
<feature type="transmembrane region" description="Helical" evidence="8">
    <location>
        <begin position="36"/>
        <end position="57"/>
    </location>
</feature>
<evidence type="ECO:0000256" key="7">
    <source>
        <dbReference type="ARBA" id="ARBA00023136"/>
    </source>
</evidence>
<keyword evidence="3" id="KW-0813">Transport</keyword>
<feature type="transmembrane region" description="Helical" evidence="8">
    <location>
        <begin position="113"/>
        <end position="130"/>
    </location>
</feature>
<feature type="transmembrane region" description="Helical" evidence="8">
    <location>
        <begin position="266"/>
        <end position="288"/>
    </location>
</feature>
<evidence type="ECO:0000256" key="2">
    <source>
        <dbReference type="ARBA" id="ARBA00007998"/>
    </source>
</evidence>
<accession>A0A1M5WY04</accession>
<feature type="transmembrane region" description="Helical" evidence="8">
    <location>
        <begin position="213"/>
        <end position="238"/>
    </location>
</feature>
<feature type="transmembrane region" description="Helical" evidence="8">
    <location>
        <begin position="179"/>
        <end position="201"/>
    </location>
</feature>
<dbReference type="Pfam" id="PF03845">
    <property type="entry name" value="Spore_permease"/>
    <property type="match status" value="1"/>
</dbReference>
<name>A0A1M5WY04_9CLOT</name>
<protein>
    <submittedName>
        <fullName evidence="9">Spore germination protein KB</fullName>
    </submittedName>
</protein>
<dbReference type="STRING" id="1121316.SAMN02745207_03161"/>